<accession>A0AA40GD50</accession>
<evidence type="ECO:0000313" key="2">
    <source>
        <dbReference type="Proteomes" id="UP001177670"/>
    </source>
</evidence>
<dbReference type="EMBL" id="JAHYIQ010000001">
    <property type="protein sequence ID" value="KAK1135540.1"/>
    <property type="molecule type" value="Genomic_DNA"/>
</dbReference>
<comment type="caution">
    <text evidence="1">The sequence shown here is derived from an EMBL/GenBank/DDBJ whole genome shotgun (WGS) entry which is preliminary data.</text>
</comment>
<protein>
    <submittedName>
        <fullName evidence="1">Uncharacterized protein</fullName>
    </submittedName>
</protein>
<dbReference type="AlphaFoldDB" id="A0AA40GD50"/>
<proteinExistence type="predicted"/>
<gene>
    <name evidence="1" type="ORF">K0M31_000126</name>
</gene>
<sequence>MEGLWIAPCSVESPGNPEKRATSTHGILAILTISSPPLGPPKPPCAYTHPLVPPWIVSTFTCGR</sequence>
<reference evidence="1" key="1">
    <citation type="submission" date="2021-10" db="EMBL/GenBank/DDBJ databases">
        <title>Melipona bicolor Genome sequencing and assembly.</title>
        <authorList>
            <person name="Araujo N.S."/>
            <person name="Arias M.C."/>
        </authorList>
    </citation>
    <scope>NUCLEOTIDE SEQUENCE</scope>
    <source>
        <strain evidence="1">USP_2M_L1-L4_2017</strain>
        <tissue evidence="1">Whole body</tissue>
    </source>
</reference>
<name>A0AA40GD50_9HYME</name>
<evidence type="ECO:0000313" key="1">
    <source>
        <dbReference type="EMBL" id="KAK1135540.1"/>
    </source>
</evidence>
<organism evidence="1 2">
    <name type="scientific">Melipona bicolor</name>
    <dbReference type="NCBI Taxonomy" id="60889"/>
    <lineage>
        <taxon>Eukaryota</taxon>
        <taxon>Metazoa</taxon>
        <taxon>Ecdysozoa</taxon>
        <taxon>Arthropoda</taxon>
        <taxon>Hexapoda</taxon>
        <taxon>Insecta</taxon>
        <taxon>Pterygota</taxon>
        <taxon>Neoptera</taxon>
        <taxon>Endopterygota</taxon>
        <taxon>Hymenoptera</taxon>
        <taxon>Apocrita</taxon>
        <taxon>Aculeata</taxon>
        <taxon>Apoidea</taxon>
        <taxon>Anthophila</taxon>
        <taxon>Apidae</taxon>
        <taxon>Melipona</taxon>
    </lineage>
</organism>
<dbReference type="Proteomes" id="UP001177670">
    <property type="component" value="Unassembled WGS sequence"/>
</dbReference>
<keyword evidence="2" id="KW-1185">Reference proteome</keyword>